<dbReference type="AlphaFoldDB" id="A0A1D2QQB8"/>
<dbReference type="InterPro" id="IPR038732">
    <property type="entry name" value="HpyO/CreE_NAD-binding"/>
</dbReference>
<proteinExistence type="predicted"/>
<accession>A0A1D2QQB8</accession>
<dbReference type="SUPFAM" id="SSF51905">
    <property type="entry name" value="FAD/NAD(P)-binding domain"/>
    <property type="match status" value="1"/>
</dbReference>
<dbReference type="InterPro" id="IPR036188">
    <property type="entry name" value="FAD/NAD-bd_sf"/>
</dbReference>
<dbReference type="Proteomes" id="UP000242502">
    <property type="component" value="Unassembled WGS sequence"/>
</dbReference>
<feature type="compositionally biased region" description="Basic and acidic residues" evidence="1">
    <location>
        <begin position="565"/>
        <end position="576"/>
    </location>
</feature>
<evidence type="ECO:0000259" key="2">
    <source>
        <dbReference type="Pfam" id="PF13454"/>
    </source>
</evidence>
<evidence type="ECO:0000313" key="3">
    <source>
        <dbReference type="EMBL" id="ODS23789.1"/>
    </source>
</evidence>
<evidence type="ECO:0000313" key="4">
    <source>
        <dbReference type="Proteomes" id="UP000242502"/>
    </source>
</evidence>
<protein>
    <recommendedName>
        <fullName evidence="2">FAD-dependent urate hydroxylase HpyO/Asp monooxygenase CreE-like FAD/NAD(P)-binding domain-containing protein</fullName>
    </recommendedName>
</protein>
<feature type="region of interest" description="Disordered" evidence="1">
    <location>
        <begin position="556"/>
        <end position="582"/>
    </location>
</feature>
<comment type="caution">
    <text evidence="3">The sequence shown here is derived from an EMBL/GenBank/DDBJ whole genome shotgun (WGS) entry which is preliminary data.</text>
</comment>
<organism evidence="3 4">
    <name type="scientific">Candidatus Endobugula sertula</name>
    <name type="common">Bugula neritina bacterial symbiont</name>
    <dbReference type="NCBI Taxonomy" id="62101"/>
    <lineage>
        <taxon>Bacteria</taxon>
        <taxon>Pseudomonadati</taxon>
        <taxon>Pseudomonadota</taxon>
        <taxon>Gammaproteobacteria</taxon>
        <taxon>Cellvibrionales</taxon>
        <taxon>Cellvibrionaceae</taxon>
        <taxon>Candidatus Endobugula</taxon>
    </lineage>
</organism>
<feature type="domain" description="FAD-dependent urate hydroxylase HpyO/Asp monooxygenase CreE-like FAD/NAD(P)-binding" evidence="2">
    <location>
        <begin position="23"/>
        <end position="199"/>
    </location>
</feature>
<name>A0A1D2QQB8_9GAMM</name>
<dbReference type="EMBL" id="MDLC01000020">
    <property type="protein sequence ID" value="ODS23789.1"/>
    <property type="molecule type" value="Genomic_DNA"/>
</dbReference>
<dbReference type="PANTHER" id="PTHR40254:SF1">
    <property type="entry name" value="BLR0577 PROTEIN"/>
    <property type="match status" value="1"/>
</dbReference>
<gene>
    <name evidence="3" type="ORF">AB835_06930</name>
</gene>
<dbReference type="PANTHER" id="PTHR40254">
    <property type="entry name" value="BLR0577 PROTEIN"/>
    <property type="match status" value="1"/>
</dbReference>
<dbReference type="STRING" id="62101.AB835_06930"/>
<reference evidence="3 4" key="1">
    <citation type="journal article" date="2016" name="Appl. Environ. Microbiol.">
        <title>Lack of Overt Genome Reduction in the Bryostatin-Producing Bryozoan Symbiont "Candidatus Endobugula sertula".</title>
        <authorList>
            <person name="Miller I.J."/>
            <person name="Vanee N."/>
            <person name="Fong S.S."/>
            <person name="Lim-Fong G.E."/>
            <person name="Kwan J.C."/>
        </authorList>
    </citation>
    <scope>NUCLEOTIDE SEQUENCE [LARGE SCALE GENOMIC DNA]</scope>
    <source>
        <strain evidence="3">AB1-4</strain>
    </source>
</reference>
<sequence>MHPNTSLLFHKQSTHRMTDVHIVLIGGGPRALVTLNALYHALRNVAVSDQISIIVIDPHEGGIGCHDPNQPDYLFTNTLASQVTAFYPLTSEVEDAGWITGPSFIEWANRSEVRNDDKRCFHSDESQLVSKLSYLPRSLLGQYLRWAFQMIVARFPNSIKFCQRYAVALFVKRTANGFCIGLDDNTEQAADYIFMSTGHSTNCLSTTNKNLRNFAIRRLTKNPYIAFFTRCYPTSALKAISSEATVAIQGLGLTAWDAIAELTEGRGGKYITNKNGHLVYLSSGDEPKILLYSRNCLPSTARGINQKGLTRQHPARFFTPQALTNLRAEKKRTTGSAQLDFKLEVLPLLKCEMAFAYRMVATGLSIDSEVFIPTHAEMAAIDVALDPFMNQHFESFTDYRTAFWEYIREDLAEADKGNLSAPIKAATDVIRDCRATICMAVDFRGLTPDSERWFRTTFIPIMNRVAFGPPKFRNHQLLAMFEAGIIDLATGPNSVLSTDEASGKFVLTSEFNNHKNQTLIDVLIIARLDSFLPEIDENPLTLSLLSEGLVRPYRNGDSAPGGLDINRDHQPIDRNGRPTPNL</sequence>
<dbReference type="InterPro" id="IPR052189">
    <property type="entry name" value="L-asp_N-monooxygenase_NS-form"/>
</dbReference>
<evidence type="ECO:0000256" key="1">
    <source>
        <dbReference type="SAM" id="MobiDB-lite"/>
    </source>
</evidence>
<dbReference type="Pfam" id="PF13454">
    <property type="entry name" value="NAD_binding_9"/>
    <property type="match status" value="1"/>
</dbReference>